<feature type="non-terminal residue" evidence="3">
    <location>
        <position position="1"/>
    </location>
</feature>
<gene>
    <name evidence="3" type="ORF">B0T21DRAFT_286976</name>
</gene>
<organism evidence="3 4">
    <name type="scientific">Apiosordaria backusii</name>
    <dbReference type="NCBI Taxonomy" id="314023"/>
    <lineage>
        <taxon>Eukaryota</taxon>
        <taxon>Fungi</taxon>
        <taxon>Dikarya</taxon>
        <taxon>Ascomycota</taxon>
        <taxon>Pezizomycotina</taxon>
        <taxon>Sordariomycetes</taxon>
        <taxon>Sordariomycetidae</taxon>
        <taxon>Sordariales</taxon>
        <taxon>Lasiosphaeriaceae</taxon>
        <taxon>Apiosordaria</taxon>
    </lineage>
</organism>
<evidence type="ECO:0000313" key="3">
    <source>
        <dbReference type="EMBL" id="KAK0737329.1"/>
    </source>
</evidence>
<reference evidence="3" key="1">
    <citation type="submission" date="2023-06" db="EMBL/GenBank/DDBJ databases">
        <title>Genome-scale phylogeny and comparative genomics of the fungal order Sordariales.</title>
        <authorList>
            <consortium name="Lawrence Berkeley National Laboratory"/>
            <person name="Hensen N."/>
            <person name="Bonometti L."/>
            <person name="Westerberg I."/>
            <person name="Brannstrom I.O."/>
            <person name="Guillou S."/>
            <person name="Cros-Aarteil S."/>
            <person name="Calhoun S."/>
            <person name="Haridas S."/>
            <person name="Kuo A."/>
            <person name="Mondo S."/>
            <person name="Pangilinan J."/>
            <person name="Riley R."/>
            <person name="Labutti K."/>
            <person name="Andreopoulos B."/>
            <person name="Lipzen A."/>
            <person name="Chen C."/>
            <person name="Yanf M."/>
            <person name="Daum C."/>
            <person name="Ng V."/>
            <person name="Clum A."/>
            <person name="Steindorff A."/>
            <person name="Ohm R."/>
            <person name="Martin F."/>
            <person name="Silar P."/>
            <person name="Natvig D."/>
            <person name="Lalanne C."/>
            <person name="Gautier V."/>
            <person name="Ament-Velasquez S.L."/>
            <person name="Kruys A."/>
            <person name="Hutchinson M.I."/>
            <person name="Powell A.J."/>
            <person name="Barry K."/>
            <person name="Miller A.N."/>
            <person name="Grigoriev I.V."/>
            <person name="Debuchy R."/>
            <person name="Gladieux P."/>
            <person name="Thoren M.H."/>
            <person name="Johannesson H."/>
        </authorList>
    </citation>
    <scope>NUCLEOTIDE SEQUENCE</scope>
    <source>
        <strain evidence="3">CBS 540.89</strain>
    </source>
</reference>
<feature type="domain" description="HNH nuclease" evidence="2">
    <location>
        <begin position="151"/>
        <end position="218"/>
    </location>
</feature>
<evidence type="ECO:0000259" key="2">
    <source>
        <dbReference type="Pfam" id="PF13391"/>
    </source>
</evidence>
<feature type="region of interest" description="Disordered" evidence="1">
    <location>
        <begin position="1"/>
        <end position="21"/>
    </location>
</feature>
<protein>
    <recommendedName>
        <fullName evidence="2">HNH nuclease domain-containing protein</fullName>
    </recommendedName>
</protein>
<evidence type="ECO:0000313" key="4">
    <source>
        <dbReference type="Proteomes" id="UP001172159"/>
    </source>
</evidence>
<feature type="compositionally biased region" description="Acidic residues" evidence="1">
    <location>
        <begin position="357"/>
        <end position="370"/>
    </location>
</feature>
<dbReference type="AlphaFoldDB" id="A0AA40EDD9"/>
<feature type="region of interest" description="Disordered" evidence="1">
    <location>
        <begin position="356"/>
        <end position="393"/>
    </location>
</feature>
<dbReference type="InterPro" id="IPR003615">
    <property type="entry name" value="HNH_nuc"/>
</dbReference>
<proteinExistence type="predicted"/>
<accession>A0AA40EDD9</accession>
<evidence type="ECO:0000256" key="1">
    <source>
        <dbReference type="SAM" id="MobiDB-lite"/>
    </source>
</evidence>
<keyword evidence="4" id="KW-1185">Reference proteome</keyword>
<sequence length="393" mass="44809">KMQLRPAANEPGSHPNYSPATAQQPSIVDFLHPGYPEGEAVLLSLPALDDGGIDFDTALAACGLIAGNRWSDGFFSLERGGAVSVERPDDGILREPQYFFHLPGPLDPPYPIVPRFSHWRFPHNNLPPLWQKWAANAAATQRIGGNVPRCCILSNYGDGLEMAHLLPTREDDWWLLNNMQRYSRTQQFSSNPIDGPANLVTLRADLHRVFDERHFCFVPKRKPPQLVVHVFNSTPTGQLPILWHNRALHPIPATVAVQCLFTRFAWTVLSPSIFDEFLPSSSMPRRLLLWSPEERKWKTEEASPEMCRQMWTNARSRSPKKRSAARSADAADEILAMESRSLHDSGYFGRDTFENDGYYDDDLGPAEQDEEEHRGRSRKRRRRTEEEQDLFQK</sequence>
<comment type="caution">
    <text evidence="3">The sequence shown here is derived from an EMBL/GenBank/DDBJ whole genome shotgun (WGS) entry which is preliminary data.</text>
</comment>
<dbReference type="Pfam" id="PF13391">
    <property type="entry name" value="HNH_2"/>
    <property type="match status" value="1"/>
</dbReference>
<name>A0AA40EDD9_9PEZI</name>
<dbReference type="EMBL" id="JAUKTV010000005">
    <property type="protein sequence ID" value="KAK0737329.1"/>
    <property type="molecule type" value="Genomic_DNA"/>
</dbReference>
<dbReference type="Proteomes" id="UP001172159">
    <property type="component" value="Unassembled WGS sequence"/>
</dbReference>